<feature type="transmembrane region" description="Helical" evidence="2">
    <location>
        <begin position="246"/>
        <end position="265"/>
    </location>
</feature>
<dbReference type="EMBL" id="BJNH01000019">
    <property type="protein sequence ID" value="GEC24947.1"/>
    <property type="molecule type" value="Genomic_DNA"/>
</dbReference>
<sequence>MDTRRSGPPTAQSVHRSWWTVAMLGGAVIALCYGFARYAYGLFVPRFSETFDLDPVAVGALSAASTVGYVVGLLVAPAASAHSARATTVVAGSCATIGLAVMAVAPGVVSFASGIVVAGAGAGLASPGVAQLIVETVRRDARTRAQTWANTGTGAGLALTAFTPLLPVGWRPIWLGFAVLAAISTAVAAWSLPRAARSEPATGPPAAGSRPRPALLLPLLLNSALLGAVSAPYWTFSISRVGEAGLSPAVATWSWCAIGLVGLAGGTAGRAVERYGLRATGLAIWTTWSAGIALLALPAPGPVGAMISAGVFGAGFMALTGLCILWGARLFPAAPSQGVTWSFLALGIGQTAGSSLAGTTAGLLGLGPTFALTGLLALVAWTQMHPRLAPPARADVDELMPTPPAAAPVTRSAAGPARAQENDR</sequence>
<feature type="transmembrane region" description="Helical" evidence="2">
    <location>
        <begin position="88"/>
        <end position="109"/>
    </location>
</feature>
<evidence type="ECO:0000313" key="3">
    <source>
        <dbReference type="EMBL" id="GEC24947.1"/>
    </source>
</evidence>
<feature type="transmembrane region" description="Helical" evidence="2">
    <location>
        <begin position="214"/>
        <end position="234"/>
    </location>
</feature>
<dbReference type="InterPro" id="IPR010645">
    <property type="entry name" value="MFS_4"/>
</dbReference>
<comment type="caution">
    <text evidence="3">The sequence shown here is derived from an EMBL/GenBank/DDBJ whole genome shotgun (WGS) entry which is preliminary data.</text>
</comment>
<feature type="transmembrane region" description="Helical" evidence="2">
    <location>
        <begin position="303"/>
        <end position="326"/>
    </location>
</feature>
<evidence type="ECO:0000256" key="1">
    <source>
        <dbReference type="SAM" id="MobiDB-lite"/>
    </source>
</evidence>
<feature type="transmembrane region" description="Helical" evidence="2">
    <location>
        <begin position="363"/>
        <end position="381"/>
    </location>
</feature>
<feature type="region of interest" description="Disordered" evidence="1">
    <location>
        <begin position="394"/>
        <end position="424"/>
    </location>
</feature>
<keyword evidence="2" id="KW-1133">Transmembrane helix</keyword>
<feature type="transmembrane region" description="Helical" evidence="2">
    <location>
        <begin position="338"/>
        <end position="357"/>
    </location>
</feature>
<keyword evidence="2" id="KW-0812">Transmembrane</keyword>
<dbReference type="Pfam" id="PF06779">
    <property type="entry name" value="MFS_4"/>
    <property type="match status" value="1"/>
</dbReference>
<dbReference type="InterPro" id="IPR036259">
    <property type="entry name" value="MFS_trans_sf"/>
</dbReference>
<organism evidence="3 4">
    <name type="scientific">Pseudonocardia saturnea</name>
    <dbReference type="NCBI Taxonomy" id="33909"/>
    <lineage>
        <taxon>Bacteria</taxon>
        <taxon>Bacillati</taxon>
        <taxon>Actinomycetota</taxon>
        <taxon>Actinomycetes</taxon>
        <taxon>Pseudonocardiales</taxon>
        <taxon>Pseudonocardiaceae</taxon>
        <taxon>Pseudonocardia</taxon>
    </lineage>
</organism>
<proteinExistence type="predicted"/>
<feature type="transmembrane region" description="Helical" evidence="2">
    <location>
        <begin position="147"/>
        <end position="167"/>
    </location>
</feature>
<feature type="transmembrane region" description="Helical" evidence="2">
    <location>
        <begin position="173"/>
        <end position="193"/>
    </location>
</feature>
<feature type="transmembrane region" description="Helical" evidence="2">
    <location>
        <begin position="115"/>
        <end position="135"/>
    </location>
</feature>
<protein>
    <submittedName>
        <fullName evidence="3">MFS transporter</fullName>
    </submittedName>
</protein>
<reference evidence="3 4" key="1">
    <citation type="submission" date="2019-06" db="EMBL/GenBank/DDBJ databases">
        <title>Whole genome shotgun sequence of Pseudonocardia saturnea NBRC 14499.</title>
        <authorList>
            <person name="Hosoyama A."/>
            <person name="Uohara A."/>
            <person name="Ohji S."/>
            <person name="Ichikawa N."/>
        </authorList>
    </citation>
    <scope>NUCLEOTIDE SEQUENCE [LARGE SCALE GENOMIC DNA]</scope>
    <source>
        <strain evidence="3 4">NBRC 14499</strain>
    </source>
</reference>
<dbReference type="SUPFAM" id="SSF103473">
    <property type="entry name" value="MFS general substrate transporter"/>
    <property type="match status" value="1"/>
</dbReference>
<evidence type="ECO:0000313" key="4">
    <source>
        <dbReference type="Proteomes" id="UP000320693"/>
    </source>
</evidence>
<accession>A0ABQ0RWA7</accession>
<dbReference type="PANTHER" id="PTHR23537">
    <property type="match status" value="1"/>
</dbReference>
<feature type="transmembrane region" description="Helical" evidence="2">
    <location>
        <begin position="277"/>
        <end position="297"/>
    </location>
</feature>
<evidence type="ECO:0000256" key="2">
    <source>
        <dbReference type="SAM" id="Phobius"/>
    </source>
</evidence>
<gene>
    <name evidence="3" type="ORF">PSA01_19760</name>
</gene>
<dbReference type="Gene3D" id="1.20.1250.20">
    <property type="entry name" value="MFS general substrate transporter like domains"/>
    <property type="match status" value="1"/>
</dbReference>
<keyword evidence="4" id="KW-1185">Reference proteome</keyword>
<dbReference type="PANTHER" id="PTHR23537:SF1">
    <property type="entry name" value="SUGAR TRANSPORTER"/>
    <property type="match status" value="1"/>
</dbReference>
<keyword evidence="2" id="KW-0472">Membrane</keyword>
<name>A0ABQ0RWA7_9PSEU</name>
<dbReference type="Proteomes" id="UP000320693">
    <property type="component" value="Unassembled WGS sequence"/>
</dbReference>
<dbReference type="RefSeq" id="WP_085913495.1">
    <property type="nucleotide sequence ID" value="NZ_BJNH01000019.1"/>
</dbReference>
<feature type="transmembrane region" description="Helical" evidence="2">
    <location>
        <begin position="56"/>
        <end position="76"/>
    </location>
</feature>
<feature type="transmembrane region" description="Helical" evidence="2">
    <location>
        <begin position="18"/>
        <end position="36"/>
    </location>
</feature>